<keyword evidence="1" id="KW-0812">Transmembrane</keyword>
<accession>A0A6J7D722</accession>
<keyword evidence="1" id="KW-1133">Transmembrane helix</keyword>
<dbReference type="Pfam" id="PF14340">
    <property type="entry name" value="DUF4395"/>
    <property type="match status" value="1"/>
</dbReference>
<feature type="transmembrane region" description="Helical" evidence="1">
    <location>
        <begin position="118"/>
        <end position="141"/>
    </location>
</feature>
<dbReference type="EMBL" id="CAFBLH010000017">
    <property type="protein sequence ID" value="CAB4865470.1"/>
    <property type="molecule type" value="Genomic_DNA"/>
</dbReference>
<feature type="transmembrane region" description="Helical" evidence="1">
    <location>
        <begin position="28"/>
        <end position="51"/>
    </location>
</feature>
<feature type="domain" description="DUF4395" evidence="2">
    <location>
        <begin position="14"/>
        <end position="143"/>
    </location>
</feature>
<organism evidence="3">
    <name type="scientific">freshwater metagenome</name>
    <dbReference type="NCBI Taxonomy" id="449393"/>
    <lineage>
        <taxon>unclassified sequences</taxon>
        <taxon>metagenomes</taxon>
        <taxon>ecological metagenomes</taxon>
    </lineage>
</organism>
<dbReference type="InterPro" id="IPR025508">
    <property type="entry name" value="DUF4395"/>
</dbReference>
<sequence length="149" mass="15945">MSNILEQKTNSVSIDSRGPRFSAGLTTIVLASALVTSQIWIVIVQAIIFAIGATKGPQFTPYAVIFKKFIKPRLNGKVILEDVRPPKFAQSIGLLFALAAIAGSITGIAPLFTVAISFALAAAFLNAAFSFCLGCELYLIILRVRFSHG</sequence>
<evidence type="ECO:0000259" key="2">
    <source>
        <dbReference type="Pfam" id="PF14340"/>
    </source>
</evidence>
<name>A0A6J7D722_9ZZZZ</name>
<evidence type="ECO:0000256" key="1">
    <source>
        <dbReference type="SAM" id="Phobius"/>
    </source>
</evidence>
<keyword evidence="1" id="KW-0472">Membrane</keyword>
<reference evidence="3" key="1">
    <citation type="submission" date="2020-05" db="EMBL/GenBank/DDBJ databases">
        <authorList>
            <person name="Chiriac C."/>
            <person name="Salcher M."/>
            <person name="Ghai R."/>
            <person name="Kavagutti S V."/>
        </authorList>
    </citation>
    <scope>NUCLEOTIDE SEQUENCE</scope>
</reference>
<proteinExistence type="predicted"/>
<feature type="transmembrane region" description="Helical" evidence="1">
    <location>
        <begin position="92"/>
        <end position="112"/>
    </location>
</feature>
<dbReference type="AlphaFoldDB" id="A0A6J7D722"/>
<gene>
    <name evidence="3" type="ORF">UFOPK3342_00671</name>
</gene>
<evidence type="ECO:0000313" key="3">
    <source>
        <dbReference type="EMBL" id="CAB4865470.1"/>
    </source>
</evidence>
<protein>
    <submittedName>
        <fullName evidence="3">Unannotated protein</fullName>
    </submittedName>
</protein>